<protein>
    <recommendedName>
        <fullName evidence="1">AB hydrolase-1 domain-containing protein</fullName>
    </recommendedName>
</protein>
<comment type="caution">
    <text evidence="2">The sequence shown here is derived from an EMBL/GenBank/DDBJ whole genome shotgun (WGS) entry which is preliminary data.</text>
</comment>
<dbReference type="InterPro" id="IPR050266">
    <property type="entry name" value="AB_hydrolase_sf"/>
</dbReference>
<evidence type="ECO:0000259" key="1">
    <source>
        <dbReference type="Pfam" id="PF00561"/>
    </source>
</evidence>
<dbReference type="Gene3D" id="3.40.50.1820">
    <property type="entry name" value="alpha/beta hydrolase"/>
    <property type="match status" value="1"/>
</dbReference>
<dbReference type="InterPro" id="IPR029058">
    <property type="entry name" value="AB_hydrolase_fold"/>
</dbReference>
<organism evidence="2">
    <name type="scientific">marine sediment metagenome</name>
    <dbReference type="NCBI Taxonomy" id="412755"/>
    <lineage>
        <taxon>unclassified sequences</taxon>
        <taxon>metagenomes</taxon>
        <taxon>ecological metagenomes</taxon>
    </lineage>
</organism>
<dbReference type="Pfam" id="PF00561">
    <property type="entry name" value="Abhydrolase_1"/>
    <property type="match status" value="1"/>
</dbReference>
<dbReference type="PANTHER" id="PTHR43798:SF33">
    <property type="entry name" value="HYDROLASE, PUTATIVE (AFU_ORTHOLOGUE AFUA_2G14860)-RELATED"/>
    <property type="match status" value="1"/>
</dbReference>
<dbReference type="AlphaFoldDB" id="X1TGR1"/>
<dbReference type="SUPFAM" id="SSF53474">
    <property type="entry name" value="alpha/beta-Hydrolases"/>
    <property type="match status" value="1"/>
</dbReference>
<dbReference type="PANTHER" id="PTHR43798">
    <property type="entry name" value="MONOACYLGLYCEROL LIPASE"/>
    <property type="match status" value="1"/>
</dbReference>
<gene>
    <name evidence="2" type="ORF">S12H4_48473</name>
</gene>
<dbReference type="InterPro" id="IPR000073">
    <property type="entry name" value="AB_hydrolase_1"/>
</dbReference>
<sequence length="204" mass="22457">LPGFGHSQTMDGSYGISEFVEFLEDFTHSLGLNRFHLVGHSIGGGIALRYALKFPHKISKLVLVSSMFLGKEIALWVTVLSSRVLCRSLGIAAATILKAVKWLVNLVYAPLKFVNPLPRAKINFGTAVTTFREQATVLVKQLSELMVPTLLVWGANDGIVPVSNAYDAARLIPDCQVHVFEGCGHSVYKQRVKEFSHLLTTFLC</sequence>
<evidence type="ECO:0000313" key="2">
    <source>
        <dbReference type="EMBL" id="GAJ04483.1"/>
    </source>
</evidence>
<accession>X1TGR1</accession>
<reference evidence="2" key="1">
    <citation type="journal article" date="2014" name="Front. Microbiol.">
        <title>High frequency of phylogenetically diverse reductive dehalogenase-homologous genes in deep subseafloor sedimentary metagenomes.</title>
        <authorList>
            <person name="Kawai M."/>
            <person name="Futagami T."/>
            <person name="Toyoda A."/>
            <person name="Takaki Y."/>
            <person name="Nishi S."/>
            <person name="Hori S."/>
            <person name="Arai W."/>
            <person name="Tsubouchi T."/>
            <person name="Morono Y."/>
            <person name="Uchiyama I."/>
            <person name="Ito T."/>
            <person name="Fujiyama A."/>
            <person name="Inagaki F."/>
            <person name="Takami H."/>
        </authorList>
    </citation>
    <scope>NUCLEOTIDE SEQUENCE</scope>
    <source>
        <strain evidence="2">Expedition CK06-06</strain>
    </source>
</reference>
<dbReference type="PRINTS" id="PR00111">
    <property type="entry name" value="ABHYDROLASE"/>
</dbReference>
<feature type="non-terminal residue" evidence="2">
    <location>
        <position position="1"/>
    </location>
</feature>
<proteinExistence type="predicted"/>
<name>X1TGR1_9ZZZZ</name>
<feature type="domain" description="AB hydrolase-1" evidence="1">
    <location>
        <begin position="1"/>
        <end position="189"/>
    </location>
</feature>
<dbReference type="EMBL" id="BARW01030298">
    <property type="protein sequence ID" value="GAJ04483.1"/>
    <property type="molecule type" value="Genomic_DNA"/>
</dbReference>
<dbReference type="GO" id="GO:0016020">
    <property type="term" value="C:membrane"/>
    <property type="evidence" value="ECO:0007669"/>
    <property type="project" value="TreeGrafter"/>
</dbReference>